<feature type="domain" description="Nephrocystin 3-like N-terminal" evidence="4">
    <location>
        <begin position="285"/>
        <end position="447"/>
    </location>
</feature>
<dbReference type="Pfam" id="PF12796">
    <property type="entry name" value="Ank_2"/>
    <property type="match status" value="1"/>
</dbReference>
<evidence type="ECO:0000313" key="6">
    <source>
        <dbReference type="RefSeq" id="XP_033455556.1"/>
    </source>
</evidence>
<gene>
    <name evidence="6" type="ORF">K489DRAFT_374151</name>
</gene>
<protein>
    <recommendedName>
        <fullName evidence="7">HET-domain-containing protein</fullName>
    </recommendedName>
</protein>
<evidence type="ECO:0008006" key="7">
    <source>
        <dbReference type="Google" id="ProtNLM"/>
    </source>
</evidence>
<dbReference type="PANTHER" id="PTHR10039:SF16">
    <property type="entry name" value="GPI INOSITOL-DEACYLASE"/>
    <property type="match status" value="1"/>
</dbReference>
<dbReference type="Pfam" id="PF24883">
    <property type="entry name" value="NPHP3_N"/>
    <property type="match status" value="1"/>
</dbReference>
<dbReference type="InterPro" id="IPR027417">
    <property type="entry name" value="P-loop_NTPase"/>
</dbReference>
<dbReference type="Proteomes" id="UP000504637">
    <property type="component" value="Unplaced"/>
</dbReference>
<feature type="repeat" description="ANK" evidence="2">
    <location>
        <begin position="816"/>
        <end position="848"/>
    </location>
</feature>
<accession>A0A6J3LRU3</accession>
<dbReference type="InterPro" id="IPR036770">
    <property type="entry name" value="Ankyrin_rpt-contain_sf"/>
</dbReference>
<dbReference type="PANTHER" id="PTHR10039">
    <property type="entry name" value="AMELOGENIN"/>
    <property type="match status" value="1"/>
</dbReference>
<sequence length="927" mass="105057">MRLLNVNTLTFTEFLEDKTRPRYAIVSHRWGNEEVTFEDVQEGRKKSSAGYQKVEAFVQYVRDNIKPVCWLWIDTCCINKKDAVELSYAINSMFRWYRNAELCIAQLASIATGTLPSDIGQDEWFRRGWTLQELLAPRLVVFLTKDWRVIGSKGSSLYHYEDTFVGPDLGAEISSITRIPKRILDDWEASIDVRARDKMLWMEGRTTSREEDIVYALFGIVGVTLSIIYGERESNAKQRLLAELHRRNEIDSQHKERFQKITQWLRPADPWTNHKSARELHEERTGEWLLQTKEYQAWKSGEDQCLWLYGGAGCGKTVLCSTAIEDMKAYCDGKGNVGHAIFYFSFSDERKQSYDDLLTSLVAQLGHREPAFSILQQMYDKIDRKPPGQGELEKILHTALASYERFFCHLDALDECPEENEARQRMLENIERLLRQAPNMHLIATSRDELGIRDAMEQLGVKSICLTGKKIDSDIQRYVSKQLARIPKLSRLDAATKELVETTLTEKADGMFRWVFCQLQELSKSKRTTPMVVKAALLALPATLDETYERMLQNIAAEDQAYALTLLRWLTYSQTPLRLDEVAEISTIVPGEDPAADDIVDIDNRGGLEDVLDILAGLVVMVEAEAWTENAATENSSLGDISKGNNEVNGFSRRLIEKDTKIRLAHFSVKEYLESTRIKGSVAQSFRLVPTREHRWITQSCLVYLMHYSTSEQKASSKQDLIVFPLLNYAAAMWYRHALLQEAEHYRCEIQLLESKTHRADWLKIHKPDKSWKRPFDSDHYDDEASSLYYASFIGRVGVVQLLLEAKADVNAQGGRFGNALQAASFEGHETVVQLLLEAKADVNAQGGALGNALQAASFEGHETVVQLLLEAKADLLLEAKADVNAQGGAFGNALQAASSEGHETVVQLLLFAGAINKTGEDEYTED</sequence>
<reference evidence="6" key="3">
    <citation type="submission" date="2025-08" db="UniProtKB">
        <authorList>
            <consortium name="RefSeq"/>
        </authorList>
    </citation>
    <scope>IDENTIFICATION</scope>
    <source>
        <strain evidence="6">CBS 342.82</strain>
    </source>
</reference>
<evidence type="ECO:0000313" key="5">
    <source>
        <dbReference type="Proteomes" id="UP000504637"/>
    </source>
</evidence>
<dbReference type="GeneID" id="54361295"/>
<dbReference type="Gene3D" id="1.25.40.20">
    <property type="entry name" value="Ankyrin repeat-containing domain"/>
    <property type="match status" value="2"/>
</dbReference>
<dbReference type="InterPro" id="IPR002110">
    <property type="entry name" value="Ankyrin_rpt"/>
</dbReference>
<keyword evidence="5" id="KW-1185">Reference proteome</keyword>
<dbReference type="PROSITE" id="PS50297">
    <property type="entry name" value="ANK_REP_REGION"/>
    <property type="match status" value="1"/>
</dbReference>
<feature type="repeat" description="ANK" evidence="2">
    <location>
        <begin position="783"/>
        <end position="815"/>
    </location>
</feature>
<dbReference type="SUPFAM" id="SSF48403">
    <property type="entry name" value="Ankyrin repeat"/>
    <property type="match status" value="1"/>
</dbReference>
<evidence type="ECO:0000256" key="2">
    <source>
        <dbReference type="PROSITE-ProRule" id="PRU00023"/>
    </source>
</evidence>
<reference evidence="6" key="2">
    <citation type="submission" date="2020-04" db="EMBL/GenBank/DDBJ databases">
        <authorList>
            <consortium name="NCBI Genome Project"/>
        </authorList>
    </citation>
    <scope>NUCLEOTIDE SEQUENCE</scope>
    <source>
        <strain evidence="6">CBS 342.82</strain>
    </source>
</reference>
<dbReference type="InterPro" id="IPR056884">
    <property type="entry name" value="NPHP3-like_N"/>
</dbReference>
<reference evidence="6" key="1">
    <citation type="submission" date="2020-01" db="EMBL/GenBank/DDBJ databases">
        <authorList>
            <consortium name="DOE Joint Genome Institute"/>
            <person name="Haridas S."/>
            <person name="Albert R."/>
            <person name="Binder M."/>
            <person name="Bloem J."/>
            <person name="Labutti K."/>
            <person name="Salamov A."/>
            <person name="Andreopoulos B."/>
            <person name="Baker S.E."/>
            <person name="Barry K."/>
            <person name="Bills G."/>
            <person name="Bluhm B.H."/>
            <person name="Cannon C."/>
            <person name="Castanera R."/>
            <person name="Culley D.E."/>
            <person name="Daum C."/>
            <person name="Ezra D."/>
            <person name="Gonzalez J.B."/>
            <person name="Henrissat B."/>
            <person name="Kuo A."/>
            <person name="Liang C."/>
            <person name="Lipzen A."/>
            <person name="Lutzoni F."/>
            <person name="Magnuson J."/>
            <person name="Mondo S."/>
            <person name="Nolan M."/>
            <person name="Ohm R."/>
            <person name="Pangilinan J."/>
            <person name="Park H.-J."/>
            <person name="Ramirez L."/>
            <person name="Alfaro M."/>
            <person name="Sun H."/>
            <person name="Tritt A."/>
            <person name="Yoshinaga Y."/>
            <person name="Zwiers L.-H."/>
            <person name="Turgeon B.G."/>
            <person name="Goodwin S.B."/>
            <person name="Spatafora J.W."/>
            <person name="Crous P.W."/>
            <person name="Grigoriev I.V."/>
        </authorList>
    </citation>
    <scope>NUCLEOTIDE SEQUENCE</scope>
    <source>
        <strain evidence="6">CBS 342.82</strain>
    </source>
</reference>
<keyword evidence="1" id="KW-0677">Repeat</keyword>
<dbReference type="AlphaFoldDB" id="A0A6J3LRU3"/>
<dbReference type="PROSITE" id="PS50088">
    <property type="entry name" value="ANK_REPEAT"/>
    <property type="match status" value="2"/>
</dbReference>
<dbReference type="RefSeq" id="XP_033455556.1">
    <property type="nucleotide sequence ID" value="XM_033603495.1"/>
</dbReference>
<dbReference type="SMART" id="SM00248">
    <property type="entry name" value="ANK"/>
    <property type="match status" value="4"/>
</dbReference>
<dbReference type="OrthoDB" id="1577640at2759"/>
<evidence type="ECO:0000259" key="4">
    <source>
        <dbReference type="Pfam" id="PF24883"/>
    </source>
</evidence>
<dbReference type="Gene3D" id="3.40.50.300">
    <property type="entry name" value="P-loop containing nucleotide triphosphate hydrolases"/>
    <property type="match status" value="1"/>
</dbReference>
<evidence type="ECO:0000256" key="1">
    <source>
        <dbReference type="ARBA" id="ARBA00022737"/>
    </source>
</evidence>
<feature type="domain" description="Heterokaryon incompatibility" evidence="3">
    <location>
        <begin position="23"/>
        <end position="109"/>
    </location>
</feature>
<evidence type="ECO:0000259" key="3">
    <source>
        <dbReference type="Pfam" id="PF06985"/>
    </source>
</evidence>
<dbReference type="InterPro" id="IPR010730">
    <property type="entry name" value="HET"/>
</dbReference>
<dbReference type="Pfam" id="PF06985">
    <property type="entry name" value="HET"/>
    <property type="match status" value="1"/>
</dbReference>
<proteinExistence type="predicted"/>
<organism evidence="6">
    <name type="scientific">Dissoconium aciculare CBS 342.82</name>
    <dbReference type="NCBI Taxonomy" id="1314786"/>
    <lineage>
        <taxon>Eukaryota</taxon>
        <taxon>Fungi</taxon>
        <taxon>Dikarya</taxon>
        <taxon>Ascomycota</taxon>
        <taxon>Pezizomycotina</taxon>
        <taxon>Dothideomycetes</taxon>
        <taxon>Dothideomycetidae</taxon>
        <taxon>Mycosphaerellales</taxon>
        <taxon>Dissoconiaceae</taxon>
        <taxon>Dissoconium</taxon>
    </lineage>
</organism>
<name>A0A6J3LRU3_9PEZI</name>
<dbReference type="SUPFAM" id="SSF52540">
    <property type="entry name" value="P-loop containing nucleoside triphosphate hydrolases"/>
    <property type="match status" value="1"/>
</dbReference>
<keyword evidence="2" id="KW-0040">ANK repeat</keyword>